<dbReference type="PANTHER" id="PTHR33734">
    <property type="entry name" value="LYSM DOMAIN-CONTAINING GPI-ANCHORED PROTEIN 2"/>
    <property type="match status" value="1"/>
</dbReference>
<dbReference type="SMART" id="SM00257">
    <property type="entry name" value="LysM"/>
    <property type="match status" value="2"/>
</dbReference>
<dbReference type="PROSITE" id="PS51782">
    <property type="entry name" value="LYSM"/>
    <property type="match status" value="2"/>
</dbReference>
<dbReference type="EMBL" id="CP014672">
    <property type="protein sequence ID" value="ANW98537.1"/>
    <property type="molecule type" value="Genomic_DNA"/>
</dbReference>
<gene>
    <name evidence="3" type="ORF">CSTERTH_05545</name>
</gene>
<evidence type="ECO:0000313" key="3">
    <source>
        <dbReference type="EMBL" id="ANW98537.1"/>
    </source>
</evidence>
<dbReference type="InterPro" id="IPR011105">
    <property type="entry name" value="Cell_wall_hydrolase_SleB"/>
</dbReference>
<dbReference type="InterPro" id="IPR036779">
    <property type="entry name" value="LysM_dom_sf"/>
</dbReference>
<feature type="signal peptide" evidence="1">
    <location>
        <begin position="1"/>
        <end position="24"/>
    </location>
</feature>
<dbReference type="Pfam" id="PF01476">
    <property type="entry name" value="LysM"/>
    <property type="match status" value="2"/>
</dbReference>
<name>A0A1B1YCR1_THEST</name>
<evidence type="ECO:0000256" key="1">
    <source>
        <dbReference type="SAM" id="SignalP"/>
    </source>
</evidence>
<dbReference type="AlphaFoldDB" id="A0A1B1YCR1"/>
<dbReference type="InterPro" id="IPR018392">
    <property type="entry name" value="LysM"/>
</dbReference>
<dbReference type="Gene3D" id="1.10.10.2520">
    <property type="entry name" value="Cell wall hydrolase SleB, domain 1"/>
    <property type="match status" value="1"/>
</dbReference>
<dbReference type="CDD" id="cd00118">
    <property type="entry name" value="LysM"/>
    <property type="match status" value="2"/>
</dbReference>
<dbReference type="OrthoDB" id="9785345at2"/>
<keyword evidence="1" id="KW-0732">Signal</keyword>
<dbReference type="Gene3D" id="6.20.240.60">
    <property type="match status" value="1"/>
</dbReference>
<proteinExistence type="predicted"/>
<dbReference type="SUPFAM" id="SSF54106">
    <property type="entry name" value="LysM domain"/>
    <property type="match status" value="2"/>
</dbReference>
<dbReference type="GO" id="GO:0008932">
    <property type="term" value="F:lytic endotransglycosylase activity"/>
    <property type="evidence" value="ECO:0007669"/>
    <property type="project" value="TreeGrafter"/>
</dbReference>
<dbReference type="InterPro" id="IPR042047">
    <property type="entry name" value="SleB_dom1"/>
</dbReference>
<protein>
    <submittedName>
        <fullName evidence="3">Peptidoglycan-binding protein</fullName>
    </submittedName>
</protein>
<reference evidence="3 4" key="1">
    <citation type="submission" date="2016-02" db="EMBL/GenBank/DDBJ databases">
        <title>Comparison of Clostridium stercorarium subspecies using comparative genomics and transcriptomics.</title>
        <authorList>
            <person name="Schellenberg J."/>
            <person name="Thallinger G."/>
            <person name="Levin D.B."/>
            <person name="Zhang X."/>
            <person name="Alvare G."/>
            <person name="Fristensky B."/>
            <person name="Sparling R."/>
        </authorList>
    </citation>
    <scope>NUCLEOTIDE SEQUENCE [LARGE SCALE GENOMIC DNA]</scope>
    <source>
        <strain evidence="3 4">DSM 2910</strain>
    </source>
</reference>
<evidence type="ECO:0000259" key="2">
    <source>
        <dbReference type="PROSITE" id="PS51782"/>
    </source>
</evidence>
<dbReference type="RefSeq" id="WP_054632590.1">
    <property type="nucleotide sequence ID" value="NZ_CP014672.1"/>
</dbReference>
<feature type="domain" description="LysM" evidence="2">
    <location>
        <begin position="71"/>
        <end position="114"/>
    </location>
</feature>
<dbReference type="Proteomes" id="UP000092971">
    <property type="component" value="Chromosome"/>
</dbReference>
<accession>A0A1B1YCR1</accession>
<dbReference type="Gene3D" id="3.10.350.10">
    <property type="entry name" value="LysM domain"/>
    <property type="match status" value="2"/>
</dbReference>
<organism evidence="3 4">
    <name type="scientific">Thermoclostridium stercorarium subsp. thermolacticum DSM 2910</name>
    <dbReference type="NCBI Taxonomy" id="1121336"/>
    <lineage>
        <taxon>Bacteria</taxon>
        <taxon>Bacillati</taxon>
        <taxon>Bacillota</taxon>
        <taxon>Clostridia</taxon>
        <taxon>Eubacteriales</taxon>
        <taxon>Oscillospiraceae</taxon>
        <taxon>Thermoclostridium</taxon>
    </lineage>
</organism>
<feature type="chain" id="PRO_5008532738" evidence="1">
    <location>
        <begin position="25"/>
        <end position="255"/>
    </location>
</feature>
<dbReference type="GO" id="GO:0016787">
    <property type="term" value="F:hydrolase activity"/>
    <property type="evidence" value="ECO:0007669"/>
    <property type="project" value="InterPro"/>
</dbReference>
<feature type="domain" description="LysM" evidence="2">
    <location>
        <begin position="25"/>
        <end position="68"/>
    </location>
</feature>
<dbReference type="Pfam" id="PF07486">
    <property type="entry name" value="Hydrolase_2"/>
    <property type="match status" value="1"/>
</dbReference>
<evidence type="ECO:0000313" key="4">
    <source>
        <dbReference type="Proteomes" id="UP000092971"/>
    </source>
</evidence>
<dbReference type="PANTHER" id="PTHR33734:SF22">
    <property type="entry name" value="MEMBRANE-BOUND LYTIC MUREIN TRANSGLYCOSYLASE D"/>
    <property type="match status" value="1"/>
</dbReference>
<sequence length="255" mass="27691">MNKKAKVFFAVLVLSSLVPTFANAATYTVVKGDSLYTLGQLFGTTSGTLMTRNGLKSTVIYPGQKLEVPATVYTVQKGDSLYLIAKKYGITLSALRKANGKWDDMIYVGQKLIIPGSASVTANSAASANNSAISYTQSDLDLLARLITAEANNQPYKAKVAVGAVVINRVKDSRFPNTIRGVIYEKSYGYYQFTPVQNGMINKPASQEALKAAYDALNGVDPTNGALYFFDKTATNKWLWSKPIALRAGDMIYAY</sequence>